<organism evidence="1 2">
    <name type="scientific">Paenibacillus peoriae</name>
    <dbReference type="NCBI Taxonomy" id="59893"/>
    <lineage>
        <taxon>Bacteria</taxon>
        <taxon>Bacillati</taxon>
        <taxon>Bacillota</taxon>
        <taxon>Bacilli</taxon>
        <taxon>Bacillales</taxon>
        <taxon>Paenibacillaceae</taxon>
        <taxon>Paenibacillus</taxon>
    </lineage>
</organism>
<dbReference type="Proteomes" id="UP000516384">
    <property type="component" value="Plasmid pPlas1"/>
</dbReference>
<reference evidence="1 2" key="1">
    <citation type="submission" date="2020-09" db="EMBL/GenBank/DDBJ databases">
        <title>Characterization of Paenibacillus peoriae strain ZF390 with broad-spectrum antimicrobial activity as a potential biocontrol agent.</title>
        <authorList>
            <person name="Li L."/>
            <person name="Zhao Y."/>
            <person name="Li B."/>
            <person name="Xie X."/>
        </authorList>
    </citation>
    <scope>NUCLEOTIDE SEQUENCE [LARGE SCALE GENOMIC DNA]</scope>
    <source>
        <strain evidence="1 2">ZF390</strain>
        <plasmid evidence="1 2">pPlas1</plasmid>
    </source>
</reference>
<evidence type="ECO:0000313" key="2">
    <source>
        <dbReference type="Proteomes" id="UP000516384"/>
    </source>
</evidence>
<sequence>MDVVRLTRSEIVEIVKKRRPAYTIHFPHWEDRLLTRLSLGEMDRRDVIEKVDTYTGQFPIEPRSTKHLNEVEEIILRHLEKRGYVVNGKIRYYFKLSNFQLENLFDLAGEVDGDFFISVPVENKRKIKLFSWLK</sequence>
<dbReference type="RefSeq" id="WP_190299664.1">
    <property type="nucleotide sequence ID" value="NZ_CP061173.1"/>
</dbReference>
<proteinExistence type="predicted"/>
<name>A0A7H0YGZ9_9BACL</name>
<evidence type="ECO:0000313" key="1">
    <source>
        <dbReference type="EMBL" id="QNR70357.1"/>
    </source>
</evidence>
<accession>A0A7H0YGZ9</accession>
<geneLocation type="plasmid" evidence="1 2">
    <name>pPlas1</name>
</geneLocation>
<dbReference type="EMBL" id="CP061173">
    <property type="protein sequence ID" value="QNR70357.1"/>
    <property type="molecule type" value="Genomic_DNA"/>
</dbReference>
<dbReference type="AlphaFoldDB" id="A0A7H0YGZ9"/>
<keyword evidence="1" id="KW-0614">Plasmid</keyword>
<gene>
    <name evidence="1" type="ORF">IAQ67_28800</name>
</gene>
<protein>
    <submittedName>
        <fullName evidence="1">Uncharacterized protein</fullName>
    </submittedName>
</protein>